<gene>
    <name evidence="1" type="ORF">Airi01_086210</name>
</gene>
<reference evidence="1" key="1">
    <citation type="submission" date="2023-03" db="EMBL/GenBank/DDBJ databases">
        <title>Actinoallomurus iriomotensis NBRC 103681.</title>
        <authorList>
            <person name="Ichikawa N."/>
            <person name="Sato H."/>
            <person name="Tonouchi N."/>
        </authorList>
    </citation>
    <scope>NUCLEOTIDE SEQUENCE</scope>
    <source>
        <strain evidence="1">NBRC 103681</strain>
    </source>
</reference>
<evidence type="ECO:0000313" key="1">
    <source>
        <dbReference type="EMBL" id="GLY80354.1"/>
    </source>
</evidence>
<organism evidence="1 2">
    <name type="scientific">Actinoallomurus iriomotensis</name>
    <dbReference type="NCBI Taxonomy" id="478107"/>
    <lineage>
        <taxon>Bacteria</taxon>
        <taxon>Bacillati</taxon>
        <taxon>Actinomycetota</taxon>
        <taxon>Actinomycetes</taxon>
        <taxon>Streptosporangiales</taxon>
        <taxon>Thermomonosporaceae</taxon>
        <taxon>Actinoallomurus</taxon>
    </lineage>
</organism>
<dbReference type="EMBL" id="BSTJ01000014">
    <property type="protein sequence ID" value="GLY80354.1"/>
    <property type="molecule type" value="Genomic_DNA"/>
</dbReference>
<name>A0A9W6RRQ3_9ACTN</name>
<dbReference type="AlphaFoldDB" id="A0A9W6RRQ3"/>
<dbReference type="Proteomes" id="UP001165135">
    <property type="component" value="Unassembled WGS sequence"/>
</dbReference>
<evidence type="ECO:0000313" key="2">
    <source>
        <dbReference type="Proteomes" id="UP001165135"/>
    </source>
</evidence>
<proteinExistence type="predicted"/>
<sequence length="61" mass="6435">MVDMNDAMITVPSNASDVIDLCGAPLSEPATGVAMQAMVARFAFGERKPQARTVGAFNSYI</sequence>
<accession>A0A9W6RRQ3</accession>
<comment type="caution">
    <text evidence="1">The sequence shown here is derived from an EMBL/GenBank/DDBJ whole genome shotgun (WGS) entry which is preliminary data.</text>
</comment>
<protein>
    <submittedName>
        <fullName evidence="1">Uncharacterized protein</fullName>
    </submittedName>
</protein>